<dbReference type="GO" id="GO:0005829">
    <property type="term" value="C:cytosol"/>
    <property type="evidence" value="ECO:0007669"/>
    <property type="project" value="TreeGrafter"/>
</dbReference>
<dbReference type="GeneID" id="89454822"/>
<dbReference type="InterPro" id="IPR020084">
    <property type="entry name" value="NUDIX_hydrolase_CS"/>
</dbReference>
<evidence type="ECO:0000256" key="2">
    <source>
        <dbReference type="ARBA" id="ARBA00007482"/>
    </source>
</evidence>
<dbReference type="Gene3D" id="3.90.79.10">
    <property type="entry name" value="Nucleoside Triphosphate Pyrophosphohydrolase"/>
    <property type="match status" value="1"/>
</dbReference>
<keyword evidence="18" id="KW-1185">Reference proteome</keyword>
<dbReference type="Pfam" id="PF00293">
    <property type="entry name" value="NUDIX"/>
    <property type="match status" value="1"/>
</dbReference>
<proteinExistence type="inferred from homology"/>
<dbReference type="EMBL" id="JAUYVO010000008">
    <property type="protein sequence ID" value="MDP2523455.1"/>
    <property type="molecule type" value="Genomic_DNA"/>
</dbReference>
<evidence type="ECO:0000256" key="5">
    <source>
        <dbReference type="ARBA" id="ARBA00022723"/>
    </source>
</evidence>
<evidence type="ECO:0000313" key="16">
    <source>
        <dbReference type="EMBL" id="MDP2523455.1"/>
    </source>
</evidence>
<dbReference type="InterPro" id="IPR004385">
    <property type="entry name" value="NDP_pyrophosphatase"/>
</dbReference>
<dbReference type="PANTHER" id="PTHR11839:SF5">
    <property type="entry name" value="ADP-RIBOSE PYROPHOSPHATASE"/>
    <property type="match status" value="1"/>
</dbReference>
<dbReference type="GO" id="GO:0019144">
    <property type="term" value="F:ADP-sugar diphosphatase activity"/>
    <property type="evidence" value="ECO:0007669"/>
    <property type="project" value="TreeGrafter"/>
</dbReference>
<evidence type="ECO:0000256" key="6">
    <source>
        <dbReference type="ARBA" id="ARBA00022801"/>
    </source>
</evidence>
<feature type="binding site" evidence="13">
    <location>
        <position position="93"/>
    </location>
    <ligand>
        <name>Mg(2+)</name>
        <dbReference type="ChEBI" id="CHEBI:18420"/>
        <label>1</label>
    </ligand>
</feature>
<dbReference type="EC" id="3.6.1.13" evidence="3"/>
<evidence type="ECO:0000256" key="1">
    <source>
        <dbReference type="ARBA" id="ARBA00001946"/>
    </source>
</evidence>
<dbReference type="InterPro" id="IPR015797">
    <property type="entry name" value="NUDIX_hydrolase-like_dom_sf"/>
</dbReference>
<comment type="similarity">
    <text evidence="2">Belongs to the Nudix hydrolase family. NudF subfamily.</text>
</comment>
<accession>A0AAW7XJP0</accession>
<protein>
    <recommendedName>
        <fullName evidence="4">ADP-ribose pyrophosphatase</fullName>
        <ecNumber evidence="3">3.6.1.13</ecNumber>
    </recommendedName>
    <alternativeName>
        <fullName evidence="9">ADP-ribose diphosphatase</fullName>
    </alternativeName>
    <alternativeName>
        <fullName evidence="11">ADP-ribose phosphohydrolase</fullName>
    </alternativeName>
    <alternativeName>
        <fullName evidence="10">Adenosine diphosphoribose pyrophosphatase</fullName>
    </alternativeName>
</protein>
<evidence type="ECO:0000256" key="12">
    <source>
        <dbReference type="ARBA" id="ARBA00049546"/>
    </source>
</evidence>
<evidence type="ECO:0000259" key="14">
    <source>
        <dbReference type="PROSITE" id="PS51462"/>
    </source>
</evidence>
<dbReference type="PROSITE" id="PS51462">
    <property type="entry name" value="NUDIX"/>
    <property type="match status" value="1"/>
</dbReference>
<evidence type="ECO:0000256" key="8">
    <source>
        <dbReference type="ARBA" id="ARBA00025164"/>
    </source>
</evidence>
<keyword evidence="7 13" id="KW-0460">Magnesium</keyword>
<dbReference type="GO" id="GO:0019693">
    <property type="term" value="P:ribose phosphate metabolic process"/>
    <property type="evidence" value="ECO:0007669"/>
    <property type="project" value="TreeGrafter"/>
</dbReference>
<evidence type="ECO:0000256" key="10">
    <source>
        <dbReference type="ARBA" id="ARBA00030308"/>
    </source>
</evidence>
<feature type="binding site" evidence="13">
    <location>
        <position position="109"/>
    </location>
    <ligand>
        <name>Mg(2+)</name>
        <dbReference type="ChEBI" id="CHEBI:18420"/>
        <label>1</label>
    </ligand>
</feature>
<dbReference type="AlphaFoldDB" id="A0AAW7XJP0"/>
<feature type="binding site" evidence="13">
    <location>
        <position position="113"/>
    </location>
    <ligand>
        <name>Mg(2+)</name>
        <dbReference type="ChEBI" id="CHEBI:18420"/>
        <label>1</label>
    </ligand>
</feature>
<comment type="caution">
    <text evidence="15">The sequence shown here is derived from an EMBL/GenBank/DDBJ whole genome shotgun (WGS) entry which is preliminary data.</text>
</comment>
<evidence type="ECO:0000256" key="7">
    <source>
        <dbReference type="ARBA" id="ARBA00022842"/>
    </source>
</evidence>
<dbReference type="GO" id="GO:0047631">
    <property type="term" value="F:ADP-ribose diphosphatase activity"/>
    <property type="evidence" value="ECO:0007669"/>
    <property type="project" value="UniProtKB-EC"/>
</dbReference>
<keyword evidence="6" id="KW-0378">Hydrolase</keyword>
<reference evidence="15" key="1">
    <citation type="submission" date="2023-07" db="EMBL/GenBank/DDBJ databases">
        <title>Genome content predicts the carbon catabolic preferences of heterotrophic bacteria.</title>
        <authorList>
            <person name="Gralka M."/>
        </authorList>
    </citation>
    <scope>NUCLEOTIDE SEQUENCE</scope>
    <source>
        <strain evidence="16">5G01</strain>
        <strain evidence="15">I2M16</strain>
    </source>
</reference>
<dbReference type="PROSITE" id="PS00893">
    <property type="entry name" value="NUDIX_BOX"/>
    <property type="match status" value="1"/>
</dbReference>
<dbReference type="Proteomes" id="UP001177341">
    <property type="component" value="Unassembled WGS sequence"/>
</dbReference>
<dbReference type="GO" id="GO:0046872">
    <property type="term" value="F:metal ion binding"/>
    <property type="evidence" value="ECO:0007669"/>
    <property type="project" value="UniProtKB-KW"/>
</dbReference>
<organism evidence="15 17">
    <name type="scientific">Neptunomonas phycophila</name>
    <dbReference type="NCBI Taxonomy" id="1572645"/>
    <lineage>
        <taxon>Bacteria</taxon>
        <taxon>Pseudomonadati</taxon>
        <taxon>Pseudomonadota</taxon>
        <taxon>Gammaproteobacteria</taxon>
        <taxon>Oceanospirillales</taxon>
        <taxon>Oceanospirillaceae</taxon>
        <taxon>Neptunomonas</taxon>
    </lineage>
</organism>
<comment type="catalytic activity">
    <reaction evidence="12">
        <text>ADP-D-ribose + H2O = D-ribose 5-phosphate + AMP + 2 H(+)</text>
        <dbReference type="Rhea" id="RHEA:10412"/>
        <dbReference type="ChEBI" id="CHEBI:15377"/>
        <dbReference type="ChEBI" id="CHEBI:15378"/>
        <dbReference type="ChEBI" id="CHEBI:57967"/>
        <dbReference type="ChEBI" id="CHEBI:78346"/>
        <dbReference type="ChEBI" id="CHEBI:456215"/>
        <dbReference type="EC" id="3.6.1.13"/>
    </reaction>
</comment>
<dbReference type="RefSeq" id="WP_075170948.1">
    <property type="nucleotide sequence ID" value="NZ_CAXHZV010000005.1"/>
</dbReference>
<dbReference type="NCBIfam" id="TIGR00052">
    <property type="entry name" value="nudix-type nucleoside diphosphatase, YffH/AdpP family"/>
    <property type="match status" value="1"/>
</dbReference>
<dbReference type="EMBL" id="JAUOPG010000005">
    <property type="protein sequence ID" value="MDO6453807.1"/>
    <property type="molecule type" value="Genomic_DNA"/>
</dbReference>
<feature type="domain" description="Nudix hydrolase" evidence="14">
    <location>
        <begin position="52"/>
        <end position="190"/>
    </location>
</feature>
<comment type="cofactor">
    <cofactor evidence="1 13">
        <name>Mg(2+)</name>
        <dbReference type="ChEBI" id="CHEBI:18420"/>
    </cofactor>
</comment>
<evidence type="ECO:0000256" key="9">
    <source>
        <dbReference type="ARBA" id="ARBA00030162"/>
    </source>
</evidence>
<comment type="function">
    <text evidence="8">Acts on ADP-mannose and ADP-glucose as well as ADP-ribose. Prevents glycogen biosynthesis. The reaction catalyzed by this enzyme is a limiting step of the gluconeogenic process.</text>
</comment>
<evidence type="ECO:0000256" key="11">
    <source>
        <dbReference type="ARBA" id="ARBA00033056"/>
    </source>
</evidence>
<dbReference type="GO" id="GO:0006753">
    <property type="term" value="P:nucleoside phosphate metabolic process"/>
    <property type="evidence" value="ECO:0007669"/>
    <property type="project" value="TreeGrafter"/>
</dbReference>
<gene>
    <name evidence="15" type="ORF">Q4490_09535</name>
    <name evidence="16" type="ORF">Q8W30_12830</name>
</gene>
<dbReference type="InterPro" id="IPR000086">
    <property type="entry name" value="NUDIX_hydrolase_dom"/>
</dbReference>
<evidence type="ECO:0000256" key="4">
    <source>
        <dbReference type="ARBA" id="ARBA00013297"/>
    </source>
</evidence>
<dbReference type="SUPFAM" id="SSF55811">
    <property type="entry name" value="Nudix"/>
    <property type="match status" value="1"/>
</dbReference>
<evidence type="ECO:0000256" key="3">
    <source>
        <dbReference type="ARBA" id="ARBA00012453"/>
    </source>
</evidence>
<evidence type="ECO:0000313" key="18">
    <source>
        <dbReference type="Proteomes" id="UP001177341"/>
    </source>
</evidence>
<sequence length="213" mass="24245">MSQDWNPLFNHNNVSIEEDTVICDSFYQMRRLTVSHQRFEGGEATITRDLFWRPDAVCVLLFDPKEDAVVLIEQFRVGTIDHPRSPWLLELVAGLVEPGESPEQVAYREAVEEAGARIHCLEHISRFTPSPGGAREYIDLYCGCVDSRLISGVHGLEDEGEDIKVQHFASEQVFRMIQTGDIDNAPAIIAVQWLQLNKDRLCEKWSAKEFNEA</sequence>
<name>A0AAW7XJP0_9GAMM</name>
<dbReference type="Proteomes" id="UP001169862">
    <property type="component" value="Unassembled WGS sequence"/>
</dbReference>
<dbReference type="CDD" id="cd24155">
    <property type="entry name" value="NUDIX_ADPRase"/>
    <property type="match status" value="1"/>
</dbReference>
<evidence type="ECO:0000313" key="15">
    <source>
        <dbReference type="EMBL" id="MDO6453807.1"/>
    </source>
</evidence>
<evidence type="ECO:0000313" key="17">
    <source>
        <dbReference type="Proteomes" id="UP001169862"/>
    </source>
</evidence>
<evidence type="ECO:0000256" key="13">
    <source>
        <dbReference type="PIRSR" id="PIRSR604385-2"/>
    </source>
</evidence>
<feature type="binding site" evidence="13">
    <location>
        <position position="161"/>
    </location>
    <ligand>
        <name>Mg(2+)</name>
        <dbReference type="ChEBI" id="CHEBI:18420"/>
        <label>1</label>
    </ligand>
</feature>
<keyword evidence="5 13" id="KW-0479">Metal-binding</keyword>
<dbReference type="PANTHER" id="PTHR11839">
    <property type="entry name" value="UDP/ADP-SUGAR PYROPHOSPHATASE"/>
    <property type="match status" value="1"/>
</dbReference>